<dbReference type="EMBL" id="KZ302099">
    <property type="protein sequence ID" value="PFH47653.1"/>
    <property type="molecule type" value="Genomic_DNA"/>
</dbReference>
<keyword evidence="5" id="KW-1185">Reference proteome</keyword>
<dbReference type="OrthoDB" id="4703at2759"/>
<dbReference type="Gene3D" id="2.130.10.10">
    <property type="entry name" value="YVTN repeat-like/Quinoprotein amine dehydrogenase"/>
    <property type="match status" value="1"/>
</dbReference>
<dbReference type="InterPro" id="IPR052416">
    <property type="entry name" value="GTF3C_component"/>
</dbReference>
<keyword evidence="3" id="KW-0539">Nucleus</keyword>
<dbReference type="GO" id="GO:0006383">
    <property type="term" value="P:transcription by RNA polymerase III"/>
    <property type="evidence" value="ECO:0007669"/>
    <property type="project" value="TreeGrafter"/>
</dbReference>
<dbReference type="Proteomes" id="UP000242287">
    <property type="component" value="Unassembled WGS sequence"/>
</dbReference>
<dbReference type="PANTHER" id="PTHR15052:SF2">
    <property type="entry name" value="GENERAL TRANSCRIPTION FACTOR 3C POLYPEPTIDE 2"/>
    <property type="match status" value="1"/>
</dbReference>
<gene>
    <name evidence="4" type="ORF">AMATHDRAFT_77094</name>
</gene>
<evidence type="ECO:0000256" key="2">
    <source>
        <dbReference type="ARBA" id="ARBA00023163"/>
    </source>
</evidence>
<dbReference type="PANTHER" id="PTHR15052">
    <property type="entry name" value="RNA POLYMERASE III TRANSCRIPTION INITIATION FACTOR COMPLEX SUBUNIT"/>
    <property type="match status" value="1"/>
</dbReference>
<dbReference type="GO" id="GO:0005634">
    <property type="term" value="C:nucleus"/>
    <property type="evidence" value="ECO:0007669"/>
    <property type="project" value="UniProtKB-SubCell"/>
</dbReference>
<dbReference type="SUPFAM" id="SSF50978">
    <property type="entry name" value="WD40 repeat-like"/>
    <property type="match status" value="1"/>
</dbReference>
<dbReference type="InterPro" id="IPR015943">
    <property type="entry name" value="WD40/YVTN_repeat-like_dom_sf"/>
</dbReference>
<keyword evidence="2" id="KW-0804">Transcription</keyword>
<dbReference type="STRING" id="703135.A0A2A9NJ13"/>
<evidence type="ECO:0000256" key="1">
    <source>
        <dbReference type="ARBA" id="ARBA00004123"/>
    </source>
</evidence>
<dbReference type="AlphaFoldDB" id="A0A2A9NJ13"/>
<dbReference type="GO" id="GO:0000127">
    <property type="term" value="C:transcription factor TFIIIC complex"/>
    <property type="evidence" value="ECO:0007669"/>
    <property type="project" value="TreeGrafter"/>
</dbReference>
<name>A0A2A9NJ13_9AGAR</name>
<protein>
    <submittedName>
        <fullName evidence="4">Uncharacterized protein</fullName>
    </submittedName>
</protein>
<proteinExistence type="predicted"/>
<dbReference type="InterPro" id="IPR036322">
    <property type="entry name" value="WD40_repeat_dom_sf"/>
</dbReference>
<reference evidence="4 5" key="1">
    <citation type="submission" date="2014-02" db="EMBL/GenBank/DDBJ databases">
        <title>Transposable element dynamics among asymbiotic and ectomycorrhizal Amanita fungi.</title>
        <authorList>
            <consortium name="DOE Joint Genome Institute"/>
            <person name="Hess J."/>
            <person name="Skrede I."/>
            <person name="Wolfe B."/>
            <person name="LaButti K."/>
            <person name="Ohm R.A."/>
            <person name="Grigoriev I.V."/>
            <person name="Pringle A."/>
        </authorList>
    </citation>
    <scope>NUCLEOTIDE SEQUENCE [LARGE SCALE GENOMIC DNA]</scope>
    <source>
        <strain evidence="4 5">SKay4041</strain>
    </source>
</reference>
<evidence type="ECO:0000313" key="4">
    <source>
        <dbReference type="EMBL" id="PFH47653.1"/>
    </source>
</evidence>
<evidence type="ECO:0000313" key="5">
    <source>
        <dbReference type="Proteomes" id="UP000242287"/>
    </source>
</evidence>
<sequence>MVSRASRRQQYSLPALSVHHRHRPVPLFQDTRRVERLALPPQLFGPNSLTWTNSLTHDPKVTDRVQKAWGFNVGDGPIWELVEDRVWYKEGSDSGEEASEAKRRPIVYEDVRIKNGWYVLINAEATTYLPTDSTTTEEGEFRPPPLVPCYFGPFDQQQKHEMKMFDTLNMSAYFKESQSVVFNAGAPVWAIDWCPIHPDDREGRAYKQYIAVAPFPSSAHSPEIGVKTIRPSPACIQIWSFAELPENDPASSTTDSNEIPIVQCEMVVCQDGGTAYELKWCPLPSHDRHNALIRPRKLGLLGGTFGDGSFSVYAIPDPADVKPQDHEHTRPVPVRLPDPLLRIELEEASCWGFDWANSEVVGIGTTNGVIAVYNISAALRIGSNPGAATVSELLPTHYLSVHQSAIRALSWIKTPPCWPSGESRIHDDPAVIASGGYDGVECITDIREGRGSVMNRTRDVINTLTYSTFSGGPITIDHENVVKAYSASPSMLGRGHTLMDPQGPVWNICASDYHPQLAASSADGTCATTNTLRTTRRGGSVPFFVHKIFRMDYNRKTGEFRMLEHFLPQVSTKKANKRDNTSSSGSGAWPWQVGVHRIAWNNGNGPACSGLLASATASGLCRIDVLWGRWLKDKVPYGSIGNIRGEDGMGMDIDSDESE</sequence>
<organism evidence="4 5">
    <name type="scientific">Amanita thiersii Skay4041</name>
    <dbReference type="NCBI Taxonomy" id="703135"/>
    <lineage>
        <taxon>Eukaryota</taxon>
        <taxon>Fungi</taxon>
        <taxon>Dikarya</taxon>
        <taxon>Basidiomycota</taxon>
        <taxon>Agaricomycotina</taxon>
        <taxon>Agaricomycetes</taxon>
        <taxon>Agaricomycetidae</taxon>
        <taxon>Agaricales</taxon>
        <taxon>Pluteineae</taxon>
        <taxon>Amanitaceae</taxon>
        <taxon>Amanita</taxon>
    </lineage>
</organism>
<accession>A0A2A9NJ13</accession>
<evidence type="ECO:0000256" key="3">
    <source>
        <dbReference type="ARBA" id="ARBA00023242"/>
    </source>
</evidence>
<comment type="subcellular location">
    <subcellularLocation>
        <location evidence="1">Nucleus</location>
    </subcellularLocation>
</comment>